<organism evidence="9 10">
    <name type="scientific">Saitoella complicata (strain BCRC 22490 / CBS 7301 / JCM 7358 / NBRC 10748 / NRRL Y-17804)</name>
    <dbReference type="NCBI Taxonomy" id="698492"/>
    <lineage>
        <taxon>Eukaryota</taxon>
        <taxon>Fungi</taxon>
        <taxon>Dikarya</taxon>
        <taxon>Ascomycota</taxon>
        <taxon>Taphrinomycotina</taxon>
        <taxon>Taphrinomycotina incertae sedis</taxon>
        <taxon>Saitoella</taxon>
    </lineage>
</organism>
<evidence type="ECO:0000256" key="4">
    <source>
        <dbReference type="ARBA" id="ARBA00022824"/>
    </source>
</evidence>
<evidence type="ECO:0000256" key="6">
    <source>
        <dbReference type="ARBA" id="ARBA00023136"/>
    </source>
</evidence>
<reference evidence="9 10" key="3">
    <citation type="journal article" date="2015" name="Genome Announc.">
        <title>Draft Genome Sequence of the Archiascomycetous Yeast Saitoella complicata.</title>
        <authorList>
            <person name="Yamauchi K."/>
            <person name="Kondo S."/>
            <person name="Hamamoto M."/>
            <person name="Takahashi Y."/>
            <person name="Ogura Y."/>
            <person name="Hayashi T."/>
            <person name="Nishida H."/>
        </authorList>
    </citation>
    <scope>NUCLEOTIDE SEQUENCE [LARGE SCALE GENOMIC DNA]</scope>
    <source>
        <strain evidence="9 10">NRRL Y-17804</strain>
    </source>
</reference>
<dbReference type="GO" id="GO:0005773">
    <property type="term" value="C:vacuole"/>
    <property type="evidence" value="ECO:0007669"/>
    <property type="project" value="GOC"/>
</dbReference>
<evidence type="ECO:0000313" key="10">
    <source>
        <dbReference type="Proteomes" id="UP000033140"/>
    </source>
</evidence>
<evidence type="ECO:0000256" key="7">
    <source>
        <dbReference type="SAM" id="MobiDB-lite"/>
    </source>
</evidence>
<comment type="subcellular location">
    <subcellularLocation>
        <location evidence="1">Endoplasmic reticulum membrane</location>
        <topology evidence="1">Multi-pass membrane protein</topology>
    </subcellularLocation>
</comment>
<dbReference type="OrthoDB" id="10012212at2759"/>
<dbReference type="GO" id="GO:0006624">
    <property type="term" value="P:vacuolar protein processing"/>
    <property type="evidence" value="ECO:0007669"/>
    <property type="project" value="TreeGrafter"/>
</dbReference>
<feature type="transmembrane region" description="Helical" evidence="8">
    <location>
        <begin position="119"/>
        <end position="139"/>
    </location>
</feature>
<evidence type="ECO:0000256" key="2">
    <source>
        <dbReference type="ARBA" id="ARBA00009950"/>
    </source>
</evidence>
<evidence type="ECO:0000256" key="8">
    <source>
        <dbReference type="SAM" id="Phobius"/>
    </source>
</evidence>
<dbReference type="PANTHER" id="PTHR13505">
    <property type="entry name" value="TRANSMEMBRANE PROTEIN 208"/>
    <property type="match status" value="1"/>
</dbReference>
<evidence type="ECO:0000313" key="9">
    <source>
        <dbReference type="EMBL" id="GAO46938.1"/>
    </source>
</evidence>
<dbReference type="Proteomes" id="UP000033140">
    <property type="component" value="Unassembled WGS sequence"/>
</dbReference>
<protein>
    <recommendedName>
        <fullName evidence="11">DUF788-domain-containing protein</fullName>
    </recommendedName>
</protein>
<feature type="transmembrane region" description="Helical" evidence="8">
    <location>
        <begin position="48"/>
        <end position="65"/>
    </location>
</feature>
<keyword evidence="3 8" id="KW-0812">Transmembrane</keyword>
<evidence type="ECO:0000256" key="3">
    <source>
        <dbReference type="ARBA" id="ARBA00022692"/>
    </source>
</evidence>
<dbReference type="InterPro" id="IPR008506">
    <property type="entry name" value="SND2/TMEM208"/>
</dbReference>
<sequence>MANQANKRLAIQNARIVANHRLFAMGLHGFFILMRLVLRLRAFSTGMLIKYLLTTALSGFLQFTLEKTGRARYNPAGELLSAGQDLNQAGLTEWMWDVIYVCWLGQALAALGINRGFWVLWAVPAYAVFKVGPMAARFLGLGNMFGGRGAAAEAQEEAAPAMSKRQQKMEKRGGQKIRYR</sequence>
<dbReference type="Pfam" id="PF05620">
    <property type="entry name" value="TMEM208_SND2"/>
    <property type="match status" value="1"/>
</dbReference>
<gene>
    <name evidence="9" type="ORF">G7K_1156-t1</name>
</gene>
<evidence type="ECO:0000256" key="1">
    <source>
        <dbReference type="ARBA" id="ARBA00004477"/>
    </source>
</evidence>
<keyword evidence="4" id="KW-0256">Endoplasmic reticulum</keyword>
<comment type="caution">
    <text evidence="9">The sequence shown here is derived from an EMBL/GenBank/DDBJ whole genome shotgun (WGS) entry which is preliminary data.</text>
</comment>
<dbReference type="AlphaFoldDB" id="A0A0E9NAW7"/>
<dbReference type="STRING" id="698492.A0A0E9NAW7"/>
<reference evidence="9 10" key="1">
    <citation type="journal article" date="2011" name="J. Gen. Appl. Microbiol.">
        <title>Draft genome sequencing of the enigmatic yeast Saitoella complicata.</title>
        <authorList>
            <person name="Nishida H."/>
            <person name="Hamamoto M."/>
            <person name="Sugiyama J."/>
        </authorList>
    </citation>
    <scope>NUCLEOTIDE SEQUENCE [LARGE SCALE GENOMIC DNA]</scope>
    <source>
        <strain evidence="9 10">NRRL Y-17804</strain>
    </source>
</reference>
<dbReference type="OMA" id="GRPKYDA"/>
<dbReference type="EMBL" id="BACD03000006">
    <property type="protein sequence ID" value="GAO46938.1"/>
    <property type="molecule type" value="Genomic_DNA"/>
</dbReference>
<dbReference type="PANTHER" id="PTHR13505:SF7">
    <property type="entry name" value="TRANSMEMBRANE PROTEIN 208"/>
    <property type="match status" value="1"/>
</dbReference>
<evidence type="ECO:0008006" key="11">
    <source>
        <dbReference type="Google" id="ProtNLM"/>
    </source>
</evidence>
<keyword evidence="6 8" id="KW-0472">Membrane</keyword>
<feature type="region of interest" description="Disordered" evidence="7">
    <location>
        <begin position="156"/>
        <end position="180"/>
    </location>
</feature>
<keyword evidence="5 8" id="KW-1133">Transmembrane helix</keyword>
<comment type="similarity">
    <text evidence="2">Belongs to the TMEM208 family.</text>
</comment>
<proteinExistence type="inferred from homology"/>
<accession>A0A0E9NAW7</accession>
<dbReference type="GO" id="GO:0005789">
    <property type="term" value="C:endoplasmic reticulum membrane"/>
    <property type="evidence" value="ECO:0007669"/>
    <property type="project" value="UniProtKB-SubCell"/>
</dbReference>
<evidence type="ECO:0000256" key="5">
    <source>
        <dbReference type="ARBA" id="ARBA00022989"/>
    </source>
</evidence>
<reference evidence="9 10" key="2">
    <citation type="journal article" date="2014" name="J. Gen. Appl. Microbiol.">
        <title>The early diverging ascomycetous budding yeast Saitoella complicata has three histone deacetylases belonging to the Clr6, Hos2, and Rpd3 lineages.</title>
        <authorList>
            <person name="Nishida H."/>
            <person name="Matsumoto T."/>
            <person name="Kondo S."/>
            <person name="Hamamoto M."/>
            <person name="Yoshikawa H."/>
        </authorList>
    </citation>
    <scope>NUCLEOTIDE SEQUENCE [LARGE SCALE GENOMIC DNA]</scope>
    <source>
        <strain evidence="9 10">NRRL Y-17804</strain>
    </source>
</reference>
<keyword evidence="10" id="KW-1185">Reference proteome</keyword>
<feature type="transmembrane region" description="Helical" evidence="8">
    <location>
        <begin position="21"/>
        <end position="42"/>
    </location>
</feature>
<dbReference type="RefSeq" id="XP_019024968.1">
    <property type="nucleotide sequence ID" value="XM_019167511.1"/>
</dbReference>
<name>A0A0E9NAW7_SAICN</name>